<proteinExistence type="predicted"/>
<dbReference type="EMBL" id="FNQY01000002">
    <property type="protein sequence ID" value="SDZ82563.1"/>
    <property type="molecule type" value="Genomic_DNA"/>
</dbReference>
<reference evidence="2 3" key="1">
    <citation type="submission" date="2016-10" db="EMBL/GenBank/DDBJ databases">
        <authorList>
            <person name="de Groot N.N."/>
        </authorList>
    </citation>
    <scope>NUCLEOTIDE SEQUENCE [LARGE SCALE GENOMIC DNA]</scope>
    <source>
        <strain evidence="2 3">Vu-144</strain>
    </source>
</reference>
<keyword evidence="1" id="KW-0472">Membrane</keyword>
<keyword evidence="1" id="KW-1133">Transmembrane helix</keyword>
<accession>A0A1H3W649</accession>
<dbReference type="AlphaFoldDB" id="A0A1H3W649"/>
<protein>
    <submittedName>
        <fullName evidence="2">Uncharacterized protein</fullName>
    </submittedName>
</protein>
<evidence type="ECO:0000313" key="2">
    <source>
        <dbReference type="EMBL" id="SDZ82563.1"/>
    </source>
</evidence>
<gene>
    <name evidence="2" type="ORF">SAMN05192529_102166</name>
</gene>
<evidence type="ECO:0000313" key="3">
    <source>
        <dbReference type="Proteomes" id="UP000199041"/>
    </source>
</evidence>
<dbReference type="Proteomes" id="UP000199041">
    <property type="component" value="Unassembled WGS sequence"/>
</dbReference>
<keyword evidence="3" id="KW-1185">Reference proteome</keyword>
<keyword evidence="1" id="KW-0812">Transmembrane</keyword>
<evidence type="ECO:0000256" key="1">
    <source>
        <dbReference type="SAM" id="Phobius"/>
    </source>
</evidence>
<organism evidence="2 3">
    <name type="scientific">Arachidicoccus rhizosphaerae</name>
    <dbReference type="NCBI Taxonomy" id="551991"/>
    <lineage>
        <taxon>Bacteria</taxon>
        <taxon>Pseudomonadati</taxon>
        <taxon>Bacteroidota</taxon>
        <taxon>Chitinophagia</taxon>
        <taxon>Chitinophagales</taxon>
        <taxon>Chitinophagaceae</taxon>
        <taxon>Arachidicoccus</taxon>
    </lineage>
</organism>
<sequence length="93" mass="10846">MPFKLQFGTDLHLELPANKGFVMRHSLPHEGKIMVQAGDIMPFSVMSQHKDFLLMRLTMLKLHTGYLAIMSITISIWLQKVVYYMKKSLVIYF</sequence>
<feature type="transmembrane region" description="Helical" evidence="1">
    <location>
        <begin position="60"/>
        <end position="78"/>
    </location>
</feature>
<name>A0A1H3W649_9BACT</name>